<comment type="caution">
    <text evidence="1">The sequence shown here is derived from an EMBL/GenBank/DDBJ whole genome shotgun (WGS) entry which is preliminary data.</text>
</comment>
<sequence length="179" mass="20801">QSELEHRRVKRFYARTNKQQFTSQITKHQQRERLLKNIKIRSLAKEEAVEESDAESSLSSSPESDVNTQDPAAITLAFEEEDPLAPTPPTLHHHMSDSTRFHENIISFVGKYSRDPATQANQNFLPRLKDHLLGRLLGRQFQGDEEAFSAEQRASISFVHGRMYKHKVVRFNYTTYDMR</sequence>
<dbReference type="Proteomes" id="UP000814140">
    <property type="component" value="Unassembled WGS sequence"/>
</dbReference>
<reference evidence="1" key="1">
    <citation type="submission" date="2021-03" db="EMBL/GenBank/DDBJ databases">
        <authorList>
            <consortium name="DOE Joint Genome Institute"/>
            <person name="Ahrendt S."/>
            <person name="Looney B.P."/>
            <person name="Miyauchi S."/>
            <person name="Morin E."/>
            <person name="Drula E."/>
            <person name="Courty P.E."/>
            <person name="Chicoki N."/>
            <person name="Fauchery L."/>
            <person name="Kohler A."/>
            <person name="Kuo A."/>
            <person name="Labutti K."/>
            <person name="Pangilinan J."/>
            <person name="Lipzen A."/>
            <person name="Riley R."/>
            <person name="Andreopoulos W."/>
            <person name="He G."/>
            <person name="Johnson J."/>
            <person name="Barry K.W."/>
            <person name="Grigoriev I.V."/>
            <person name="Nagy L."/>
            <person name="Hibbett D."/>
            <person name="Henrissat B."/>
            <person name="Matheny P.B."/>
            <person name="Labbe J."/>
            <person name="Martin F."/>
        </authorList>
    </citation>
    <scope>NUCLEOTIDE SEQUENCE</scope>
    <source>
        <strain evidence="1">HHB10654</strain>
    </source>
</reference>
<accession>A0ACB8SFH6</accession>
<keyword evidence="2" id="KW-1185">Reference proteome</keyword>
<protein>
    <submittedName>
        <fullName evidence="1">Uncharacterized protein</fullName>
    </submittedName>
</protein>
<evidence type="ECO:0000313" key="1">
    <source>
        <dbReference type="EMBL" id="KAI0054411.1"/>
    </source>
</evidence>
<feature type="non-terminal residue" evidence="1">
    <location>
        <position position="179"/>
    </location>
</feature>
<evidence type="ECO:0000313" key="2">
    <source>
        <dbReference type="Proteomes" id="UP000814140"/>
    </source>
</evidence>
<gene>
    <name evidence="1" type="ORF">BV25DRAFT_1765456</name>
</gene>
<proteinExistence type="predicted"/>
<reference evidence="1" key="2">
    <citation type="journal article" date="2022" name="New Phytol.">
        <title>Evolutionary transition to the ectomycorrhizal habit in the genomes of a hyperdiverse lineage of mushroom-forming fungi.</title>
        <authorList>
            <person name="Looney B."/>
            <person name="Miyauchi S."/>
            <person name="Morin E."/>
            <person name="Drula E."/>
            <person name="Courty P.E."/>
            <person name="Kohler A."/>
            <person name="Kuo A."/>
            <person name="LaButti K."/>
            <person name="Pangilinan J."/>
            <person name="Lipzen A."/>
            <person name="Riley R."/>
            <person name="Andreopoulos W."/>
            <person name="He G."/>
            <person name="Johnson J."/>
            <person name="Nolan M."/>
            <person name="Tritt A."/>
            <person name="Barry K.W."/>
            <person name="Grigoriev I.V."/>
            <person name="Nagy L.G."/>
            <person name="Hibbett D."/>
            <person name="Henrissat B."/>
            <person name="Matheny P.B."/>
            <person name="Labbe J."/>
            <person name="Martin F.M."/>
        </authorList>
    </citation>
    <scope>NUCLEOTIDE SEQUENCE</scope>
    <source>
        <strain evidence="1">HHB10654</strain>
    </source>
</reference>
<organism evidence="1 2">
    <name type="scientific">Artomyces pyxidatus</name>
    <dbReference type="NCBI Taxonomy" id="48021"/>
    <lineage>
        <taxon>Eukaryota</taxon>
        <taxon>Fungi</taxon>
        <taxon>Dikarya</taxon>
        <taxon>Basidiomycota</taxon>
        <taxon>Agaricomycotina</taxon>
        <taxon>Agaricomycetes</taxon>
        <taxon>Russulales</taxon>
        <taxon>Auriscalpiaceae</taxon>
        <taxon>Artomyces</taxon>
    </lineage>
</organism>
<dbReference type="EMBL" id="MU277447">
    <property type="protein sequence ID" value="KAI0054411.1"/>
    <property type="molecule type" value="Genomic_DNA"/>
</dbReference>
<feature type="non-terminal residue" evidence="1">
    <location>
        <position position="1"/>
    </location>
</feature>
<name>A0ACB8SFH6_9AGAM</name>